<name>A0A2T3MSH5_9GAMM</name>
<comment type="caution">
    <text evidence="3">The sequence shown here is derived from an EMBL/GenBank/DDBJ whole genome shotgun (WGS) entry which is preliminary data.</text>
</comment>
<evidence type="ECO:0000259" key="2">
    <source>
        <dbReference type="SMART" id="SM00858"/>
    </source>
</evidence>
<dbReference type="EMBL" id="PYMC01000024">
    <property type="protein sequence ID" value="PSW00676.1"/>
    <property type="molecule type" value="Genomic_DNA"/>
</dbReference>
<dbReference type="Gene3D" id="2.30.130.110">
    <property type="match status" value="1"/>
</dbReference>
<dbReference type="GO" id="GO:0016301">
    <property type="term" value="F:kinase activity"/>
    <property type="evidence" value="ECO:0007669"/>
    <property type="project" value="UniProtKB-KW"/>
</dbReference>
<dbReference type="InterPro" id="IPR044144">
    <property type="entry name" value="SAF_UxaA/GarD"/>
</dbReference>
<dbReference type="OrthoDB" id="9804574at2"/>
<keyword evidence="3" id="KW-0418">Kinase</keyword>
<gene>
    <name evidence="3" type="ORF">C9I89_20685</name>
</gene>
<reference evidence="3 4" key="1">
    <citation type="submission" date="2018-03" db="EMBL/GenBank/DDBJ databases">
        <title>Whole genome sequencing of Histamine producing bacteria.</title>
        <authorList>
            <person name="Butler K."/>
        </authorList>
    </citation>
    <scope>NUCLEOTIDE SEQUENCE [LARGE SCALE GENOMIC DNA]</scope>
    <source>
        <strain evidence="3 4">DSM 16190</strain>
    </source>
</reference>
<keyword evidence="1" id="KW-0456">Lyase</keyword>
<organism evidence="3 4">
    <name type="scientific">Photobacterium lipolyticum</name>
    <dbReference type="NCBI Taxonomy" id="266810"/>
    <lineage>
        <taxon>Bacteria</taxon>
        <taxon>Pseudomonadati</taxon>
        <taxon>Pseudomonadota</taxon>
        <taxon>Gammaproteobacteria</taxon>
        <taxon>Vibrionales</taxon>
        <taxon>Vibrionaceae</taxon>
        <taxon>Photobacterium</taxon>
    </lineage>
</organism>
<keyword evidence="4" id="KW-1185">Reference proteome</keyword>
<accession>A0A2T3MSH5</accession>
<dbReference type="SMART" id="SM00858">
    <property type="entry name" value="SAF"/>
    <property type="match status" value="1"/>
</dbReference>
<dbReference type="CDD" id="cd11613">
    <property type="entry name" value="SAF_AH_GD"/>
    <property type="match status" value="1"/>
</dbReference>
<dbReference type="GO" id="GO:0016829">
    <property type="term" value="F:lyase activity"/>
    <property type="evidence" value="ECO:0007669"/>
    <property type="project" value="UniProtKB-KW"/>
</dbReference>
<keyword evidence="3" id="KW-0808">Transferase</keyword>
<evidence type="ECO:0000256" key="1">
    <source>
        <dbReference type="ARBA" id="ARBA00023239"/>
    </source>
</evidence>
<protein>
    <submittedName>
        <fullName evidence="3">Carbohydrate kinase</fullName>
    </submittedName>
</protein>
<evidence type="ECO:0000313" key="4">
    <source>
        <dbReference type="Proteomes" id="UP000240904"/>
    </source>
</evidence>
<feature type="domain" description="SAF" evidence="2">
    <location>
        <begin position="10"/>
        <end position="87"/>
    </location>
</feature>
<dbReference type="InterPro" id="IPR013974">
    <property type="entry name" value="SAF"/>
</dbReference>
<evidence type="ECO:0000313" key="3">
    <source>
        <dbReference type="EMBL" id="PSW00676.1"/>
    </source>
</evidence>
<proteinExistence type="predicted"/>
<dbReference type="AlphaFoldDB" id="A0A2T3MSH5"/>
<dbReference type="Proteomes" id="UP000240904">
    <property type="component" value="Unassembled WGS sequence"/>
</dbReference>
<sequence>MKAILLSPEDNVATLLADAAKGQEVEIIDDTNCSLGKVVTQQAITFGNKIALAAIAEQEKISKGSYPIGITIKAIPKGELVHVQNVRSTRVDIPEPIIKQIIETMQIEE</sequence>